<dbReference type="WBParaSite" id="Minc3s06096g39323">
    <property type="protein sequence ID" value="Minc3s06096g39323"/>
    <property type="gene ID" value="Minc3s06096g39323"/>
</dbReference>
<comment type="cofactor">
    <cofactor evidence="6">
        <name>Ca(2+)</name>
        <dbReference type="ChEBI" id="CHEBI:29108"/>
    </cofactor>
</comment>
<keyword evidence="7" id="KW-0378">Hydrolase</keyword>
<evidence type="ECO:0000256" key="1">
    <source>
        <dbReference type="ARBA" id="ARBA00004240"/>
    </source>
</evidence>
<accession>A0A914NI30</accession>
<keyword evidence="6" id="KW-0479">Metal-binding</keyword>
<protein>
    <recommendedName>
        <fullName evidence="7">alpha-1,2-Mannosidase</fullName>
        <ecNumber evidence="7">3.2.1.-</ecNumber>
    </recommendedName>
</protein>
<dbReference type="GO" id="GO:0005509">
    <property type="term" value="F:calcium ion binding"/>
    <property type="evidence" value="ECO:0007669"/>
    <property type="project" value="InterPro"/>
</dbReference>
<name>A0A914NI30_MELIC</name>
<feature type="active site" evidence="5">
    <location>
        <position position="316"/>
    </location>
</feature>
<evidence type="ECO:0000256" key="7">
    <source>
        <dbReference type="RuleBase" id="RU361193"/>
    </source>
</evidence>
<keyword evidence="7" id="KW-0326">Glycosidase</keyword>
<reference evidence="9" key="1">
    <citation type="submission" date="2022-11" db="UniProtKB">
        <authorList>
            <consortium name="WormBaseParasite"/>
        </authorList>
    </citation>
    <scope>IDENTIFICATION</scope>
</reference>
<dbReference type="GO" id="GO:0005975">
    <property type="term" value="P:carbohydrate metabolic process"/>
    <property type="evidence" value="ECO:0007669"/>
    <property type="project" value="InterPro"/>
</dbReference>
<keyword evidence="4" id="KW-0325">Glycoprotein</keyword>
<feature type="binding site" evidence="6">
    <location>
        <position position="517"/>
    </location>
    <ligand>
        <name>Ca(2+)</name>
        <dbReference type="ChEBI" id="CHEBI:29108"/>
    </ligand>
</feature>
<evidence type="ECO:0000256" key="3">
    <source>
        <dbReference type="ARBA" id="ARBA00022824"/>
    </source>
</evidence>
<evidence type="ECO:0000256" key="5">
    <source>
        <dbReference type="PIRSR" id="PIRSR601382-1"/>
    </source>
</evidence>
<dbReference type="Pfam" id="PF01532">
    <property type="entry name" value="Glyco_hydro_47"/>
    <property type="match status" value="2"/>
</dbReference>
<dbReference type="InterPro" id="IPR044674">
    <property type="entry name" value="EDEM1/2/3"/>
</dbReference>
<sequence>MCYSTWILPKILIIICVFFAYHGNSTNFDFSEKKKELYREKVKSMFYHAYNGYLNYAYPKDELRPLSCTGQDTWGSYSLTLSGNNKEKIFCNVTKYTYINFCLHKLSARTDFYQTFFSRLSCTGQDTWGSYSLTLIDSLDTLLILGNQTEFVRASQIVLNNMDLDRNINISVFETNIRVIGGLLSAHMLSSHSPDVILNDGWPCSGPLLELAERFAQRLLPAFRSNTGMPYGTVNLKYGLNNFENTVTCVAGIGTFILEFGALSRLTGIPHYERIALKALDSLWKSRSELGLVGNHIDVQTGVFTATDSGIGAGVDSYFEYLVKGSLLFQRQNLIKQFYEFEEAINLHIRKGDWFMWVDKDKATVSLPIFQSLEAFWPGLLTLIGKVEDAARILSSYLQVLRHLGLPPEFYNIPNREPVQKRLGYPLRPEILESLMYLYKATEDPAYLHVAAGIVDTIEQFTKTKYMLLFGTFKNGHWKTRMESFFLSETIKYLYLIFDEKNFIHNDGTSAKLLETTDGHCIIEGRVKLRKICHFWAIN</sequence>
<dbReference type="SUPFAM" id="SSF48225">
    <property type="entry name" value="Seven-hairpin glycosidases"/>
    <property type="match status" value="2"/>
</dbReference>
<dbReference type="GO" id="GO:0004571">
    <property type="term" value="F:mannosyl-oligosaccharide 1,2-alpha-mannosidase activity"/>
    <property type="evidence" value="ECO:0007669"/>
    <property type="project" value="InterPro"/>
</dbReference>
<proteinExistence type="inferred from homology"/>
<dbReference type="PRINTS" id="PR00747">
    <property type="entry name" value="GLYHDRLASE47"/>
</dbReference>
<dbReference type="Proteomes" id="UP000887563">
    <property type="component" value="Unplaced"/>
</dbReference>
<feature type="active site" description="Proton donor" evidence="5">
    <location>
        <position position="174"/>
    </location>
</feature>
<organism evidence="8 9">
    <name type="scientific">Meloidogyne incognita</name>
    <name type="common">Southern root-knot nematode worm</name>
    <name type="synonym">Oxyuris incognita</name>
    <dbReference type="NCBI Taxonomy" id="6306"/>
    <lineage>
        <taxon>Eukaryota</taxon>
        <taxon>Metazoa</taxon>
        <taxon>Ecdysozoa</taxon>
        <taxon>Nematoda</taxon>
        <taxon>Chromadorea</taxon>
        <taxon>Rhabditida</taxon>
        <taxon>Tylenchina</taxon>
        <taxon>Tylenchomorpha</taxon>
        <taxon>Tylenchoidea</taxon>
        <taxon>Meloidogynidae</taxon>
        <taxon>Meloidogyninae</taxon>
        <taxon>Meloidogyne</taxon>
        <taxon>Meloidogyne incognita group</taxon>
    </lineage>
</organism>
<dbReference type="GO" id="GO:0016020">
    <property type="term" value="C:membrane"/>
    <property type="evidence" value="ECO:0007669"/>
    <property type="project" value="InterPro"/>
</dbReference>
<comment type="similarity">
    <text evidence="2 7">Belongs to the glycosyl hydrolase 47 family.</text>
</comment>
<dbReference type="InterPro" id="IPR001382">
    <property type="entry name" value="Glyco_hydro_47"/>
</dbReference>
<dbReference type="GO" id="GO:0044322">
    <property type="term" value="C:endoplasmic reticulum quality control compartment"/>
    <property type="evidence" value="ECO:0007669"/>
    <property type="project" value="GOC"/>
</dbReference>
<evidence type="ECO:0000313" key="9">
    <source>
        <dbReference type="WBParaSite" id="Minc3s06096g39323"/>
    </source>
</evidence>
<evidence type="ECO:0000256" key="4">
    <source>
        <dbReference type="ARBA" id="ARBA00023180"/>
    </source>
</evidence>
<dbReference type="Gene3D" id="1.50.10.10">
    <property type="match status" value="2"/>
</dbReference>
<keyword evidence="6" id="KW-0106">Calcium</keyword>
<evidence type="ECO:0000256" key="2">
    <source>
        <dbReference type="ARBA" id="ARBA00007658"/>
    </source>
</evidence>
<keyword evidence="3" id="KW-0256">Endoplasmic reticulum</keyword>
<evidence type="ECO:0000256" key="6">
    <source>
        <dbReference type="PIRSR" id="PIRSR601382-2"/>
    </source>
</evidence>
<keyword evidence="8" id="KW-1185">Reference proteome</keyword>
<dbReference type="AlphaFoldDB" id="A0A914NI30"/>
<dbReference type="InterPro" id="IPR036026">
    <property type="entry name" value="Seven-hairpin_glycosidases"/>
</dbReference>
<dbReference type="EC" id="3.2.1.-" evidence="7"/>
<feature type="active site" description="Proton donor" evidence="5">
    <location>
        <position position="409"/>
    </location>
</feature>
<dbReference type="GO" id="GO:1904380">
    <property type="term" value="P:endoplasmic reticulum mannose trimming"/>
    <property type="evidence" value="ECO:0007669"/>
    <property type="project" value="InterPro"/>
</dbReference>
<dbReference type="PANTHER" id="PTHR45679">
    <property type="entry name" value="ER DEGRADATION-ENHANCING ALPHA-MANNOSIDASE-LIKE PROTEIN 2"/>
    <property type="match status" value="1"/>
</dbReference>
<dbReference type="InterPro" id="IPR012341">
    <property type="entry name" value="6hp_glycosidase-like_sf"/>
</dbReference>
<comment type="subcellular location">
    <subcellularLocation>
        <location evidence="1">Endoplasmic reticulum</location>
    </subcellularLocation>
</comment>
<evidence type="ECO:0000313" key="8">
    <source>
        <dbReference type="Proteomes" id="UP000887563"/>
    </source>
</evidence>
<dbReference type="PANTHER" id="PTHR45679:SF6">
    <property type="entry name" value="ER DEGRADATION-ENHANCING ALPHA-MANNOSIDASE-LIKE PROTEIN 2"/>
    <property type="match status" value="1"/>
</dbReference>
<feature type="active site" evidence="5">
    <location>
        <position position="430"/>
    </location>
</feature>